<feature type="domain" description="GTP binding protein second" evidence="4">
    <location>
        <begin position="185"/>
        <end position="291"/>
    </location>
</feature>
<proteinExistence type="predicted"/>
<feature type="domain" description="TGS" evidence="3">
    <location>
        <begin position="316"/>
        <end position="366"/>
    </location>
</feature>
<evidence type="ECO:0000259" key="3">
    <source>
        <dbReference type="Pfam" id="PF02824"/>
    </source>
</evidence>
<dbReference type="Gene3D" id="6.10.140.1070">
    <property type="match status" value="1"/>
</dbReference>
<dbReference type="SUPFAM" id="SSF81271">
    <property type="entry name" value="TGS-like"/>
    <property type="match status" value="1"/>
</dbReference>
<dbReference type="InterPro" id="IPR012676">
    <property type="entry name" value="TGS-like"/>
</dbReference>
<dbReference type="InterPro" id="IPR031662">
    <property type="entry name" value="GTP-binding_2"/>
</dbReference>
<dbReference type="InterPro" id="IPR045001">
    <property type="entry name" value="DRG"/>
</dbReference>
<dbReference type="FunFam" id="3.40.50.300:FF:003423">
    <property type="entry name" value="Developmentally-regulated GTP-binding protein, putative"/>
    <property type="match status" value="1"/>
</dbReference>
<dbReference type="InterPro" id="IPR027417">
    <property type="entry name" value="P-loop_NTPase"/>
</dbReference>
<keyword evidence="1" id="KW-0547">Nucleotide-binding</keyword>
<dbReference type="GO" id="GO:0005525">
    <property type="term" value="F:GTP binding"/>
    <property type="evidence" value="ECO:0007669"/>
    <property type="project" value="UniProtKB-KW"/>
</dbReference>
<evidence type="ECO:0000313" key="5">
    <source>
        <dbReference type="EMBL" id="GAT93567.1"/>
    </source>
</evidence>
<dbReference type="InterPro" id="IPR006073">
    <property type="entry name" value="GTP-bd"/>
</dbReference>
<dbReference type="VEuPathDB" id="AmoebaDB:EHI5A_148380"/>
<dbReference type="SUPFAM" id="SSF52540">
    <property type="entry name" value="P-loop containing nucleoside triphosphate hydrolases"/>
    <property type="match status" value="1"/>
</dbReference>
<dbReference type="OMA" id="APIKFES"/>
<dbReference type="VEuPathDB" id="AmoebaDB:EHI7A_113580"/>
<evidence type="ECO:0000259" key="4">
    <source>
        <dbReference type="Pfam" id="PF16897"/>
    </source>
</evidence>
<accession>A0A5K1UMC2</accession>
<evidence type="ECO:0000259" key="2">
    <source>
        <dbReference type="Pfam" id="PF01926"/>
    </source>
</evidence>
<dbReference type="PRINTS" id="PR00326">
    <property type="entry name" value="GTP1OBG"/>
</dbReference>
<dbReference type="VEuPathDB" id="AmoebaDB:EHI_014370"/>
<evidence type="ECO:0000256" key="1">
    <source>
        <dbReference type="ARBA" id="ARBA00023134"/>
    </source>
</evidence>
<dbReference type="Pfam" id="PF16897">
    <property type="entry name" value="MMR_HSR1_Xtn"/>
    <property type="match status" value="1"/>
</dbReference>
<dbReference type="VEuPathDB" id="AmoebaDB:EHI8A_122910"/>
<keyword evidence="1" id="KW-0342">GTP-binding</keyword>
<dbReference type="Pfam" id="PF02824">
    <property type="entry name" value="TGS"/>
    <property type="match status" value="1"/>
</dbReference>
<feature type="domain" description="G" evidence="2">
    <location>
        <begin position="64"/>
        <end position="175"/>
    </location>
</feature>
<name>A0A5K1UMC2_ENTHI</name>
<dbReference type="GO" id="GO:0003924">
    <property type="term" value="F:GTPase activity"/>
    <property type="evidence" value="ECO:0007669"/>
    <property type="project" value="InterPro"/>
</dbReference>
<reference evidence="5 6" key="1">
    <citation type="submission" date="2016-05" db="EMBL/GenBank/DDBJ databases">
        <title>First whole genome sequencing of Entamoeba histolytica HM1:IMSS-clone-6.</title>
        <authorList>
            <person name="Mukherjee Avik.K."/>
            <person name="Izumyama S."/>
            <person name="Nakada-Tsukui K."/>
            <person name="Nozaki T."/>
        </authorList>
    </citation>
    <scope>NUCLEOTIDE SEQUENCE [LARGE SCALE GENOMIC DNA]</scope>
    <source>
        <strain evidence="5 6">HM1:IMSS clone 6</strain>
    </source>
</reference>
<organism evidence="5 6">
    <name type="scientific">Entamoeba histolytica</name>
    <dbReference type="NCBI Taxonomy" id="5759"/>
    <lineage>
        <taxon>Eukaryota</taxon>
        <taxon>Amoebozoa</taxon>
        <taxon>Evosea</taxon>
        <taxon>Archamoebae</taxon>
        <taxon>Mastigamoebida</taxon>
        <taxon>Entamoebidae</taxon>
        <taxon>Entamoeba</taxon>
    </lineage>
</organism>
<dbReference type="Gene3D" id="3.10.20.30">
    <property type="match status" value="1"/>
</dbReference>
<dbReference type="Proteomes" id="UP000078387">
    <property type="component" value="Unassembled WGS sequence"/>
</dbReference>
<comment type="caution">
    <text evidence="5">The sequence shown here is derived from an EMBL/GenBank/DDBJ whole genome shotgun (WGS) entry which is preliminary data.</text>
</comment>
<dbReference type="AlphaFoldDB" id="A0A5K1UMC2"/>
<sequence length="367" mass="41597">MSIQQKINDIELELSRTQVNKATMHHICLLRGKLVKYQKMLAPTKFESCITGEELKSFEYGDSRVGIVGMSGVGKTTLFELIKEEDADGKYESNGYKYIPGIIENDGKKLELIDIPAINDNSNGNKGKNRNKIGLDIAKTCDLLIILCDGTKEEELKDLLVNQLEAVGIRINKKRPSISIEKKERGGIKFISSCEQPDLTTDRVIELVQKEFLIESAEIKTNERITEQDLIDTLTGDVKYIQCLFVLNKCDVLDDETKETLTNEKSWLCISADDGENIDVLLEKIWEIIGLFKVYPKTKAGVIDLDHPIILSYLTSSVEYFCFKYNKSLLNDFKYALVWGNSVAHSPQQVNKDHLLQEDDTVQIFTK</sequence>
<dbReference type="InterPro" id="IPR012675">
    <property type="entry name" value="Beta-grasp_dom_sf"/>
</dbReference>
<dbReference type="Gene3D" id="3.40.50.300">
    <property type="entry name" value="P-loop containing nucleotide triphosphate hydrolases"/>
    <property type="match status" value="2"/>
</dbReference>
<dbReference type="PANTHER" id="PTHR43127">
    <property type="entry name" value="DEVELOPMENTALLY-REGULATED GTP-BINDING PROTEIN 2"/>
    <property type="match status" value="1"/>
</dbReference>
<dbReference type="InterPro" id="IPR004095">
    <property type="entry name" value="TGS"/>
</dbReference>
<dbReference type="Pfam" id="PF01926">
    <property type="entry name" value="MMR_HSR1"/>
    <property type="match status" value="1"/>
</dbReference>
<protein>
    <submittedName>
        <fullName evidence="5">GTP-binding protein putative</fullName>
    </submittedName>
</protein>
<dbReference type="VEuPathDB" id="AmoebaDB:KM1_181530"/>
<gene>
    <name evidence="5" type="ORF">CL6EHI_014370</name>
</gene>
<dbReference type="EMBL" id="BDEQ01000001">
    <property type="protein sequence ID" value="GAT93567.1"/>
    <property type="molecule type" value="Genomic_DNA"/>
</dbReference>
<evidence type="ECO:0000313" key="6">
    <source>
        <dbReference type="Proteomes" id="UP000078387"/>
    </source>
</evidence>